<evidence type="ECO:0000313" key="6">
    <source>
        <dbReference type="Proteomes" id="UP001181355"/>
    </source>
</evidence>
<keyword evidence="2" id="KW-1133">Transmembrane helix</keyword>
<dbReference type="Pfam" id="PF10754">
    <property type="entry name" value="DUF2569"/>
    <property type="match status" value="1"/>
</dbReference>
<reference evidence="5" key="1">
    <citation type="submission" date="2023-09" db="EMBL/GenBank/DDBJ databases">
        <title>Undibacterium sp. 20NA77.5 isolated from freshwater.</title>
        <authorList>
            <person name="Le V."/>
            <person name="Ko S.-R."/>
            <person name="Ahn C.-Y."/>
            <person name="Oh H.-M."/>
        </authorList>
    </citation>
    <scope>NUCLEOTIDE SEQUENCE</scope>
    <source>
        <strain evidence="5">20NA77.5</strain>
    </source>
</reference>
<keyword evidence="2" id="KW-0472">Membrane</keyword>
<evidence type="ECO:0000313" key="5">
    <source>
        <dbReference type="EMBL" id="WMW80143.1"/>
    </source>
</evidence>
<proteinExistence type="predicted"/>
<feature type="transmembrane region" description="Helical" evidence="2">
    <location>
        <begin position="696"/>
        <end position="716"/>
    </location>
</feature>
<dbReference type="Gene3D" id="3.10.620.30">
    <property type="match status" value="1"/>
</dbReference>
<evidence type="ECO:0000256" key="3">
    <source>
        <dbReference type="SAM" id="SignalP"/>
    </source>
</evidence>
<evidence type="ECO:0000256" key="2">
    <source>
        <dbReference type="SAM" id="Phobius"/>
    </source>
</evidence>
<dbReference type="Pfam" id="PF12969">
    <property type="entry name" value="DUF3857"/>
    <property type="match status" value="1"/>
</dbReference>
<dbReference type="Proteomes" id="UP001181355">
    <property type="component" value="Chromosome"/>
</dbReference>
<evidence type="ECO:0000256" key="1">
    <source>
        <dbReference type="SAM" id="MobiDB-lite"/>
    </source>
</evidence>
<feature type="domain" description="DUF3857" evidence="4">
    <location>
        <begin position="89"/>
        <end position="255"/>
    </location>
</feature>
<dbReference type="InterPro" id="IPR019690">
    <property type="entry name" value="DUF2569"/>
</dbReference>
<keyword evidence="2" id="KW-0812">Transmembrane</keyword>
<keyword evidence="3" id="KW-0732">Signal</keyword>
<feature type="transmembrane region" description="Helical" evidence="2">
    <location>
        <begin position="737"/>
        <end position="759"/>
    </location>
</feature>
<dbReference type="InterPro" id="IPR024618">
    <property type="entry name" value="DUF3857"/>
</dbReference>
<organism evidence="5 6">
    <name type="scientific">Undibacterium cyanobacteriorum</name>
    <dbReference type="NCBI Taxonomy" id="3073561"/>
    <lineage>
        <taxon>Bacteria</taxon>
        <taxon>Pseudomonadati</taxon>
        <taxon>Pseudomonadota</taxon>
        <taxon>Betaproteobacteria</taxon>
        <taxon>Burkholderiales</taxon>
        <taxon>Oxalobacteraceae</taxon>
        <taxon>Undibacterium</taxon>
    </lineage>
</organism>
<feature type="transmembrane region" description="Helical" evidence="2">
    <location>
        <begin position="853"/>
        <end position="871"/>
    </location>
</feature>
<dbReference type="InterPro" id="IPR038765">
    <property type="entry name" value="Papain-like_cys_pep_sf"/>
</dbReference>
<feature type="transmembrane region" description="Helical" evidence="2">
    <location>
        <begin position="820"/>
        <end position="841"/>
    </location>
</feature>
<protein>
    <submittedName>
        <fullName evidence="5">DUF3857 domain-containing protein</fullName>
    </submittedName>
</protein>
<name>A0ABY9RH16_9BURK</name>
<dbReference type="EMBL" id="CP133720">
    <property type="protein sequence ID" value="WMW80143.1"/>
    <property type="molecule type" value="Genomic_DNA"/>
</dbReference>
<feature type="signal peptide" evidence="3">
    <location>
        <begin position="1"/>
        <end position="39"/>
    </location>
</feature>
<feature type="region of interest" description="Disordered" evidence="1">
    <location>
        <begin position="908"/>
        <end position="945"/>
    </location>
</feature>
<sequence>MMFFIKNVFSGHHLRSGRGVVLCVLLSLMSCLFVSPVGAQSTQSKEYVIKPRDAWVTPIEVDVAAVNKDNQTSRGVFYLLADAQVRIEKGQRESYRHFAIKALNEQGLDQLGHVEISFDPSYQKLSLHAITLRRAGRAIDKLKTAKIQVLQREKELEARIYDGSKTANVFLEDVQVGDVLEYSYTISGSNPVFKGKQSGSFDFQASVPVHHLYNRLVTEKERALHFTYRNAKEEVSTLDNGEMREYVWENKQVPALIMPSETPQWHDPYPFVQWSDYRDWASVAQWATPLYQLPTQRSAAIQKIIDKINAEHKEPAQKMMAALLYVQKEIRYLGVEIGMNSHAPNPPDLVLSRRFGDCKDKTLLTLTLLQGLGIKAWPALVHTSLERSVALSEPTPFAFNHVIVHATLDGKEYWLDPTRSKQVPSASKVYQPNYGFALIIDPSTTKLKAIATVDSQIQRRKVNMLIDTSAGFDQPSKFQVTTVYEGVSAESMRNMLRSENREDLLKRFLNFYAHYYPSVEQVEPAKVVDDEMQNRLVITENYVINKLWTHNEEKKRTESSYYTPEIESILPRPGQPIRNQPYALNHPIDIEQTTEIRLPSAWKLKDEDTKFTSPAFEVHHRVKLQGDKIIMIDHYRSLKDHLLADEMTKHTEAVDAAKNALGLMIWQVDTVAGEEDAEGTSNESDHSDRALIRSDMNWVAIVIALLFSVIWIEIARRWYCADRALVNTSTPKQAEEIGGWLILMAIGIVLTPLMILWGLKDFDGYGLSTWLVLMNPASEAFHPSLILLLIVEMGANIGFAILSTVVVIFFFKRSHRFPRAFIGVFWGISIFHFVDLTLAQQLSTASDVSVKDWAEAIRGAIYTLIWTLYVVKSERVKQTFVRIIGQTLPPPPSPMQAEALQTLGIVPAEKKLPPENPNTAPEIDAQDFVAKSGSVTKPDSKAPDH</sequence>
<dbReference type="SUPFAM" id="SSF54001">
    <property type="entry name" value="Cysteine proteinases"/>
    <property type="match status" value="1"/>
</dbReference>
<dbReference type="Gene3D" id="2.60.40.3140">
    <property type="match status" value="1"/>
</dbReference>
<keyword evidence="6" id="KW-1185">Reference proteome</keyword>
<accession>A0ABY9RH16</accession>
<evidence type="ECO:0000259" key="4">
    <source>
        <dbReference type="Pfam" id="PF12969"/>
    </source>
</evidence>
<dbReference type="PROSITE" id="PS51257">
    <property type="entry name" value="PROKAR_LIPOPROTEIN"/>
    <property type="match status" value="1"/>
</dbReference>
<dbReference type="RefSeq" id="WP_309481636.1">
    <property type="nucleotide sequence ID" value="NZ_CP133720.1"/>
</dbReference>
<feature type="transmembrane region" description="Helical" evidence="2">
    <location>
        <begin position="785"/>
        <end position="811"/>
    </location>
</feature>
<gene>
    <name evidence="5" type="ORF">RF679_16040</name>
</gene>
<feature type="chain" id="PRO_5046409097" evidence="3">
    <location>
        <begin position="40"/>
        <end position="945"/>
    </location>
</feature>